<keyword evidence="2" id="KW-1185">Reference proteome</keyword>
<sequence>MSDTPKPSLTNFMMMLKRSQTDPVVAAAKGVSGGAMTTSDKGGSISATATGGVLDGGKLKVNFVPVQQLKEIVGIGDKISKRMHMLRLSQGNLTANKLREECLVRWILK</sequence>
<gene>
    <name evidence="1" type="ORF">DPMN_025923</name>
</gene>
<protein>
    <submittedName>
        <fullName evidence="1">Uncharacterized protein</fullName>
    </submittedName>
</protein>
<name>A0A9D4RCZ7_DREPO</name>
<dbReference type="AlphaFoldDB" id="A0A9D4RCZ7"/>
<accession>A0A9D4RCZ7</accession>
<organism evidence="1 2">
    <name type="scientific">Dreissena polymorpha</name>
    <name type="common">Zebra mussel</name>
    <name type="synonym">Mytilus polymorpha</name>
    <dbReference type="NCBI Taxonomy" id="45954"/>
    <lineage>
        <taxon>Eukaryota</taxon>
        <taxon>Metazoa</taxon>
        <taxon>Spiralia</taxon>
        <taxon>Lophotrochozoa</taxon>
        <taxon>Mollusca</taxon>
        <taxon>Bivalvia</taxon>
        <taxon>Autobranchia</taxon>
        <taxon>Heteroconchia</taxon>
        <taxon>Euheterodonta</taxon>
        <taxon>Imparidentia</taxon>
        <taxon>Neoheterodontei</taxon>
        <taxon>Myida</taxon>
        <taxon>Dreissenoidea</taxon>
        <taxon>Dreissenidae</taxon>
        <taxon>Dreissena</taxon>
    </lineage>
</organism>
<comment type="caution">
    <text evidence="1">The sequence shown here is derived from an EMBL/GenBank/DDBJ whole genome shotgun (WGS) entry which is preliminary data.</text>
</comment>
<dbReference type="Proteomes" id="UP000828390">
    <property type="component" value="Unassembled WGS sequence"/>
</dbReference>
<reference evidence="1" key="2">
    <citation type="submission" date="2020-11" db="EMBL/GenBank/DDBJ databases">
        <authorList>
            <person name="McCartney M.A."/>
            <person name="Auch B."/>
            <person name="Kono T."/>
            <person name="Mallez S."/>
            <person name="Becker A."/>
            <person name="Gohl D.M."/>
            <person name="Silverstein K.A.T."/>
            <person name="Koren S."/>
            <person name="Bechman K.B."/>
            <person name="Herman A."/>
            <person name="Abrahante J.E."/>
            <person name="Garbe J."/>
        </authorList>
    </citation>
    <scope>NUCLEOTIDE SEQUENCE</scope>
    <source>
        <strain evidence="1">Duluth1</strain>
        <tissue evidence="1">Whole animal</tissue>
    </source>
</reference>
<proteinExistence type="predicted"/>
<dbReference type="EMBL" id="JAIWYP010000002">
    <property type="protein sequence ID" value="KAH3862948.1"/>
    <property type="molecule type" value="Genomic_DNA"/>
</dbReference>
<evidence type="ECO:0000313" key="2">
    <source>
        <dbReference type="Proteomes" id="UP000828390"/>
    </source>
</evidence>
<reference evidence="1" key="1">
    <citation type="journal article" date="2019" name="bioRxiv">
        <title>The Genome of the Zebra Mussel, Dreissena polymorpha: A Resource for Invasive Species Research.</title>
        <authorList>
            <person name="McCartney M.A."/>
            <person name="Auch B."/>
            <person name="Kono T."/>
            <person name="Mallez S."/>
            <person name="Zhang Y."/>
            <person name="Obille A."/>
            <person name="Becker A."/>
            <person name="Abrahante J.E."/>
            <person name="Garbe J."/>
            <person name="Badalamenti J.P."/>
            <person name="Herman A."/>
            <person name="Mangelson H."/>
            <person name="Liachko I."/>
            <person name="Sullivan S."/>
            <person name="Sone E.D."/>
            <person name="Koren S."/>
            <person name="Silverstein K.A.T."/>
            <person name="Beckman K.B."/>
            <person name="Gohl D.M."/>
        </authorList>
    </citation>
    <scope>NUCLEOTIDE SEQUENCE</scope>
    <source>
        <strain evidence="1">Duluth1</strain>
        <tissue evidence="1">Whole animal</tissue>
    </source>
</reference>
<evidence type="ECO:0000313" key="1">
    <source>
        <dbReference type="EMBL" id="KAH3862948.1"/>
    </source>
</evidence>